<dbReference type="Proteomes" id="UP000010862">
    <property type="component" value="Chromosome 1"/>
</dbReference>
<dbReference type="GO" id="GO:0003984">
    <property type="term" value="F:acetolactate synthase activity"/>
    <property type="evidence" value="ECO:0007669"/>
    <property type="project" value="UniProtKB-EC"/>
</dbReference>
<name>F9D1H8_PREDD</name>
<keyword evidence="5" id="KW-1185">Reference proteome</keyword>
<protein>
    <submittedName>
        <fullName evidence="2">ACT domain-containing protein</fullName>
    </submittedName>
    <submittedName>
        <fullName evidence="3">Acetolactate synthase</fullName>
        <ecNumber evidence="3">2.2.1.6</ecNumber>
    </submittedName>
</protein>
<evidence type="ECO:0000313" key="5">
    <source>
        <dbReference type="Proteomes" id="UP000010862"/>
    </source>
</evidence>
<dbReference type="InterPro" id="IPR045865">
    <property type="entry name" value="ACT-like_dom_sf"/>
</dbReference>
<dbReference type="InterPro" id="IPR045739">
    <property type="entry name" value="ACT_dom_pair"/>
</dbReference>
<dbReference type="EMBL" id="AFPW01000009">
    <property type="protein sequence ID" value="EGQ16226.1"/>
    <property type="molecule type" value="Genomic_DNA"/>
</dbReference>
<dbReference type="KEGG" id="pdt:Prede_0847"/>
<proteinExistence type="predicted"/>
<dbReference type="PANTHER" id="PTHR40099">
    <property type="entry name" value="ACETOLACTATE SYNTHASE, SMALL SUBUNIT"/>
    <property type="match status" value="1"/>
</dbReference>
<evidence type="ECO:0000313" key="2">
    <source>
        <dbReference type="EMBL" id="AGB28191.1"/>
    </source>
</evidence>
<evidence type="ECO:0000313" key="4">
    <source>
        <dbReference type="Proteomes" id="UP000007820"/>
    </source>
</evidence>
<evidence type="ECO:0000313" key="3">
    <source>
        <dbReference type="EMBL" id="EGQ16226.1"/>
    </source>
</evidence>
<dbReference type="STRING" id="908937.Prede_0847"/>
<dbReference type="OrthoDB" id="9790662at2"/>
<dbReference type="SUPFAM" id="SSF55021">
    <property type="entry name" value="ACT-like"/>
    <property type="match status" value="2"/>
</dbReference>
<feature type="domain" description="ACT" evidence="1">
    <location>
        <begin position="2"/>
        <end position="140"/>
    </location>
</feature>
<reference evidence="3 4" key="1">
    <citation type="submission" date="2011-04" db="EMBL/GenBank/DDBJ databases">
        <authorList>
            <person name="Muzny D."/>
            <person name="Qin X."/>
            <person name="Deng J."/>
            <person name="Jiang H."/>
            <person name="Liu Y."/>
            <person name="Qu J."/>
            <person name="Song X.-Z."/>
            <person name="Zhang L."/>
            <person name="Thornton R."/>
            <person name="Coyle M."/>
            <person name="Francisco L."/>
            <person name="Jackson L."/>
            <person name="Javaid M."/>
            <person name="Korchina V."/>
            <person name="Kovar C."/>
            <person name="Mata R."/>
            <person name="Mathew T."/>
            <person name="Ngo R."/>
            <person name="Nguyen L."/>
            <person name="Nguyen N."/>
            <person name="Okwuonu G."/>
            <person name="Ongeri F."/>
            <person name="Pham C."/>
            <person name="Simmons D."/>
            <person name="Wilczek-Boney K."/>
            <person name="Hale W."/>
            <person name="Jakkamsetti A."/>
            <person name="Pham P."/>
            <person name="Ruth R."/>
            <person name="San Lucas F."/>
            <person name="Warren J."/>
            <person name="Zhang J."/>
            <person name="Zhao Z."/>
            <person name="Zhou C."/>
            <person name="Zhu D."/>
            <person name="Lee S."/>
            <person name="Bess C."/>
            <person name="Blankenburg K."/>
            <person name="Forbes L."/>
            <person name="Fu Q."/>
            <person name="Gubbala S."/>
            <person name="Hirani K."/>
            <person name="Jayaseelan J.C."/>
            <person name="Lara F."/>
            <person name="Munidasa M."/>
            <person name="Palculict T."/>
            <person name="Patil S."/>
            <person name="Pu L.-L."/>
            <person name="Saada N."/>
            <person name="Tang L."/>
            <person name="Weissenberger G."/>
            <person name="Zhu Y."/>
            <person name="Hemphill L."/>
            <person name="Shang Y."/>
            <person name="Youmans B."/>
            <person name="Ayvaz T."/>
            <person name="Ross M."/>
            <person name="Santibanez J."/>
            <person name="Aqrawi P."/>
            <person name="Gross S."/>
            <person name="Joshi V."/>
            <person name="Fowler G."/>
            <person name="Nazareth L."/>
            <person name="Reid J."/>
            <person name="Worley K."/>
            <person name="Petrosino J."/>
            <person name="Highlander S."/>
            <person name="Gibbs R."/>
        </authorList>
    </citation>
    <scope>NUCLEOTIDE SEQUENCE [LARGE SCALE GENOMIC DNA]</scope>
    <source>
        <strain evidence="3 4">DSM 3688</strain>
    </source>
</reference>
<organism evidence="3 4">
    <name type="scientific">Prevotella dentalis (strain ATCC 49559 / DSM 3688 / JCM 13448 / NCTC 12043 / ES 2772)</name>
    <name type="common">Mitsuokella dentalis</name>
    <dbReference type="NCBI Taxonomy" id="908937"/>
    <lineage>
        <taxon>Bacteria</taxon>
        <taxon>Pseudomonadati</taxon>
        <taxon>Bacteroidota</taxon>
        <taxon>Bacteroidia</taxon>
        <taxon>Bacteroidales</taxon>
        <taxon>Prevotellaceae</taxon>
        <taxon>Prevotella</taxon>
    </lineage>
</organism>
<dbReference type="EC" id="2.2.1.6" evidence="3"/>
<dbReference type="Proteomes" id="UP000007820">
    <property type="component" value="Unassembled WGS sequence"/>
</dbReference>
<gene>
    <name evidence="2" type="ordered locus">Prede_0847</name>
    <name evidence="3" type="ORF">HMPREF9136_0706</name>
</gene>
<accession>F9D1H8</accession>
<dbReference type="AlphaFoldDB" id="F9D1H8"/>
<keyword evidence="3" id="KW-0808">Transferase</keyword>
<dbReference type="PATRIC" id="fig|908937.9.peg.886"/>
<dbReference type="eggNOG" id="COG4747">
    <property type="taxonomic scope" value="Bacteria"/>
</dbReference>
<sequence>MVNQISIFIQNKAGTLEKVLRLFKQSRIQLITTTVADTQDFGICRVICTEPQRACLVLKEAGITATLTQVQAISLDNTPGMAADALEIFAADEIEINYLYSFLLKNRGVLIFKTDNKERADRIISEHRLTALDDKDLLKLAE</sequence>
<dbReference type="PANTHER" id="PTHR40099:SF1">
    <property type="entry name" value="ACETOLACTATE SYNTHASE, SMALL SUBUNIT"/>
    <property type="match status" value="1"/>
</dbReference>
<dbReference type="Pfam" id="PF19571">
    <property type="entry name" value="ACT_8"/>
    <property type="match status" value="1"/>
</dbReference>
<dbReference type="RefSeq" id="WP_005844446.1">
    <property type="nucleotide sequence ID" value="NC_019960.1"/>
</dbReference>
<reference evidence="2" key="2">
    <citation type="submission" date="2012-02" db="EMBL/GenBank/DDBJ databases">
        <title>Complete sequence of chromosome 1 of Prevotella dentalis DSM 3688.</title>
        <authorList>
            <consortium name="US DOE Joint Genome Institute (JGI-PGF)"/>
            <person name="Lucas S."/>
            <person name="Copeland A."/>
            <person name="Lapidus A."/>
            <person name="Glavina del Rio T."/>
            <person name="Dalin E."/>
            <person name="Tice H."/>
            <person name="Bruce D."/>
            <person name="Goodwin L."/>
            <person name="Pitluck S."/>
            <person name="Peters L."/>
            <person name="Mikhailova N."/>
            <person name="Chertkov O."/>
            <person name="Kyrpides N."/>
            <person name="Mavromatis K."/>
            <person name="Ivanova N."/>
            <person name="Brettin T."/>
            <person name="Detter J.C."/>
            <person name="Han C."/>
            <person name="Larimer F."/>
            <person name="Land M."/>
            <person name="Hauser L."/>
            <person name="Markowitz V."/>
            <person name="Cheng J.-F."/>
            <person name="Hugenholtz P."/>
            <person name="Woyke T."/>
            <person name="Wu D."/>
            <person name="Gronow S."/>
            <person name="Wellnitz S."/>
            <person name="Brambilla E."/>
            <person name="Klenk H.-P."/>
            <person name="Eisen J.A."/>
        </authorList>
    </citation>
    <scope>NUCLEOTIDE SEQUENCE</scope>
    <source>
        <strain evidence="2">DSM 3688</strain>
    </source>
</reference>
<dbReference type="HOGENOM" id="CLU_136790_2_1_10"/>
<dbReference type="EMBL" id="CP003368">
    <property type="protein sequence ID" value="AGB28191.1"/>
    <property type="molecule type" value="Genomic_DNA"/>
</dbReference>
<dbReference type="Gene3D" id="3.30.2130.10">
    <property type="entry name" value="VC0802-like"/>
    <property type="match status" value="1"/>
</dbReference>
<reference evidence="5" key="3">
    <citation type="submission" date="2012-02" db="EMBL/GenBank/DDBJ databases">
        <title>Complete sequence of chromosome 1 of Prevotella dentalis DSM 3688.</title>
        <authorList>
            <person name="Lucas S."/>
            <person name="Copeland A."/>
            <person name="Lapidus A."/>
            <person name="Glavina del Rio T."/>
            <person name="Dalin E."/>
            <person name="Tice H."/>
            <person name="Bruce D."/>
            <person name="Goodwin L."/>
            <person name="Pitluck S."/>
            <person name="Peters L."/>
            <person name="Mikhailova N."/>
            <person name="Chertkov O."/>
            <person name="Kyrpides N."/>
            <person name="Mavromatis K."/>
            <person name="Ivanova N."/>
            <person name="Brettin T."/>
            <person name="Detter J.C."/>
            <person name="Han C."/>
            <person name="Larimer F."/>
            <person name="Land M."/>
            <person name="Hauser L."/>
            <person name="Markowitz V."/>
            <person name="Cheng J.-F."/>
            <person name="Hugenholtz P."/>
            <person name="Woyke T."/>
            <person name="Wu D."/>
            <person name="Gronow S."/>
            <person name="Wellnitz S."/>
            <person name="Brambilla E."/>
            <person name="Klenk H.-P."/>
            <person name="Eisen J.A."/>
        </authorList>
    </citation>
    <scope>NUCLEOTIDE SEQUENCE [LARGE SCALE GENOMIC DNA]</scope>
    <source>
        <strain evidence="5">ATCC 49559 / DSM 3688 / JCM 13448 / NCTC 12043 / ES 2772</strain>
    </source>
</reference>
<evidence type="ECO:0000259" key="1">
    <source>
        <dbReference type="Pfam" id="PF19571"/>
    </source>
</evidence>